<evidence type="ECO:0000313" key="1">
    <source>
        <dbReference type="EMBL" id="SEC08445.1"/>
    </source>
</evidence>
<reference evidence="1 2" key="1">
    <citation type="submission" date="2016-10" db="EMBL/GenBank/DDBJ databases">
        <authorList>
            <person name="de Groot N.N."/>
        </authorList>
    </citation>
    <scope>NUCLEOTIDE SEQUENCE [LARGE SCALE GENOMIC DNA]</scope>
    <source>
        <strain evidence="1 2">GAS522</strain>
    </source>
</reference>
<dbReference type="Proteomes" id="UP000183208">
    <property type="component" value="Unassembled WGS sequence"/>
</dbReference>
<gene>
    <name evidence="1" type="ORF">SAMN05444171_0621</name>
</gene>
<name>A0A1M7L7E9_9BRAD</name>
<dbReference type="AlphaFoldDB" id="A0A1M7L7E9"/>
<dbReference type="EMBL" id="FNTI01000001">
    <property type="protein sequence ID" value="SEC08445.1"/>
    <property type="molecule type" value="Genomic_DNA"/>
</dbReference>
<proteinExistence type="predicted"/>
<evidence type="ECO:0000313" key="2">
    <source>
        <dbReference type="Proteomes" id="UP000183208"/>
    </source>
</evidence>
<protein>
    <submittedName>
        <fullName evidence="1">Uncharacterized protein</fullName>
    </submittedName>
</protein>
<accession>A0A1M7L7E9</accession>
<sequence length="36" mass="4230">MTIEIIHLTTQIQLWLNQKVARHLAAQAQRLEPVKH</sequence>
<organism evidence="1 2">
    <name type="scientific">Bradyrhizobium lablabi</name>
    <dbReference type="NCBI Taxonomy" id="722472"/>
    <lineage>
        <taxon>Bacteria</taxon>
        <taxon>Pseudomonadati</taxon>
        <taxon>Pseudomonadota</taxon>
        <taxon>Alphaproteobacteria</taxon>
        <taxon>Hyphomicrobiales</taxon>
        <taxon>Nitrobacteraceae</taxon>
        <taxon>Bradyrhizobium</taxon>
    </lineage>
</organism>